<evidence type="ECO:0000313" key="2">
    <source>
        <dbReference type="EMBL" id="KAJ3485533.1"/>
    </source>
</evidence>
<organism evidence="2 3">
    <name type="scientific">Meripilus lineatus</name>
    <dbReference type="NCBI Taxonomy" id="2056292"/>
    <lineage>
        <taxon>Eukaryota</taxon>
        <taxon>Fungi</taxon>
        <taxon>Dikarya</taxon>
        <taxon>Basidiomycota</taxon>
        <taxon>Agaricomycotina</taxon>
        <taxon>Agaricomycetes</taxon>
        <taxon>Polyporales</taxon>
        <taxon>Meripilaceae</taxon>
        <taxon>Meripilus</taxon>
    </lineage>
</organism>
<proteinExistence type="predicted"/>
<evidence type="ECO:0008006" key="4">
    <source>
        <dbReference type="Google" id="ProtNLM"/>
    </source>
</evidence>
<dbReference type="AlphaFoldDB" id="A0AAD5V5R7"/>
<dbReference type="Proteomes" id="UP001212997">
    <property type="component" value="Unassembled WGS sequence"/>
</dbReference>
<dbReference type="EMBL" id="JANAWD010000150">
    <property type="protein sequence ID" value="KAJ3485533.1"/>
    <property type="molecule type" value="Genomic_DNA"/>
</dbReference>
<sequence>MSSTLARSITHTRRAPLAVQRRLISTTNVVREAAAPTPNVGTVPPPKKPVGAFRGGIVGFLFGFSLASSYAAYHLLDEYKLASAALQASVLELQESTQKVSAHIRRIEAVEKDLKALRDASATKEDISRVRGEMKKLYDGLHSTMSLPTEFLDLRSHVWGIQQDLHSLSKKESTSVRIV</sequence>
<reference evidence="2" key="1">
    <citation type="submission" date="2022-07" db="EMBL/GenBank/DDBJ databases">
        <title>Genome Sequence of Physisporinus lineatus.</title>
        <authorList>
            <person name="Buettner E."/>
        </authorList>
    </citation>
    <scope>NUCLEOTIDE SEQUENCE</scope>
    <source>
        <strain evidence="2">VT162</strain>
    </source>
</reference>
<dbReference type="PANTHER" id="PTHR37849:SF1">
    <property type="entry name" value="YALI0E11605P"/>
    <property type="match status" value="1"/>
</dbReference>
<keyword evidence="1" id="KW-0175">Coiled coil</keyword>
<comment type="caution">
    <text evidence="2">The sequence shown here is derived from an EMBL/GenBank/DDBJ whole genome shotgun (WGS) entry which is preliminary data.</text>
</comment>
<gene>
    <name evidence="2" type="ORF">NLI96_g4903</name>
</gene>
<feature type="coiled-coil region" evidence="1">
    <location>
        <begin position="93"/>
        <end position="120"/>
    </location>
</feature>
<keyword evidence="3" id="KW-1185">Reference proteome</keyword>
<dbReference type="PANTHER" id="PTHR37849">
    <property type="entry name" value="YALI0E11605P"/>
    <property type="match status" value="1"/>
</dbReference>
<name>A0AAD5V5R7_9APHY</name>
<accession>A0AAD5V5R7</accession>
<protein>
    <recommendedName>
        <fullName evidence="4">IncA domain-containing protein</fullName>
    </recommendedName>
</protein>
<evidence type="ECO:0000256" key="1">
    <source>
        <dbReference type="SAM" id="Coils"/>
    </source>
</evidence>
<evidence type="ECO:0000313" key="3">
    <source>
        <dbReference type="Proteomes" id="UP001212997"/>
    </source>
</evidence>